<keyword evidence="3" id="KW-0902">Two-component regulatory system</keyword>
<keyword evidence="2" id="KW-0067">ATP-binding</keyword>
<evidence type="ECO:0000256" key="2">
    <source>
        <dbReference type="ARBA" id="ARBA00022840"/>
    </source>
</evidence>
<keyword evidence="1" id="KW-0547">Nucleotide-binding</keyword>
<dbReference type="Gene3D" id="1.10.8.60">
    <property type="match status" value="1"/>
</dbReference>
<dbReference type="PROSITE" id="PS50045">
    <property type="entry name" value="SIGMA54_INTERACT_4"/>
    <property type="match status" value="1"/>
</dbReference>
<dbReference type="InterPro" id="IPR001789">
    <property type="entry name" value="Sig_transdc_resp-reg_receiver"/>
</dbReference>
<protein>
    <submittedName>
        <fullName evidence="7">Response regulator</fullName>
    </submittedName>
</protein>
<evidence type="ECO:0000256" key="4">
    <source>
        <dbReference type="PROSITE-ProRule" id="PRU00169"/>
    </source>
</evidence>
<dbReference type="Pfam" id="PF14532">
    <property type="entry name" value="Sigma54_activ_2"/>
    <property type="match status" value="1"/>
</dbReference>
<feature type="domain" description="Response regulatory" evidence="6">
    <location>
        <begin position="6"/>
        <end position="122"/>
    </location>
</feature>
<keyword evidence="4" id="KW-0597">Phosphoprotein</keyword>
<dbReference type="RefSeq" id="WP_305962032.1">
    <property type="nucleotide sequence ID" value="NZ_JAVAMQ010000002.1"/>
</dbReference>
<dbReference type="InterPro" id="IPR009057">
    <property type="entry name" value="Homeodomain-like_sf"/>
</dbReference>
<dbReference type="Gene3D" id="1.10.10.60">
    <property type="entry name" value="Homeodomain-like"/>
    <property type="match status" value="1"/>
</dbReference>
<dbReference type="SUPFAM" id="SSF52540">
    <property type="entry name" value="P-loop containing nucleoside triphosphate hydrolases"/>
    <property type="match status" value="1"/>
</dbReference>
<dbReference type="Proteomes" id="UP001224997">
    <property type="component" value="Unassembled WGS sequence"/>
</dbReference>
<evidence type="ECO:0000313" key="8">
    <source>
        <dbReference type="Proteomes" id="UP001224997"/>
    </source>
</evidence>
<dbReference type="InterPro" id="IPR011006">
    <property type="entry name" value="CheY-like_superfamily"/>
</dbReference>
<feature type="modified residue" description="4-aspartylphosphate" evidence="4">
    <location>
        <position position="57"/>
    </location>
</feature>
<accession>A0ABT9JAJ2</accession>
<dbReference type="Gene3D" id="3.40.50.300">
    <property type="entry name" value="P-loop containing nucleotide triphosphate hydrolases"/>
    <property type="match status" value="1"/>
</dbReference>
<dbReference type="SMART" id="SM00448">
    <property type="entry name" value="REC"/>
    <property type="match status" value="1"/>
</dbReference>
<dbReference type="PRINTS" id="PR01590">
    <property type="entry name" value="HTHFIS"/>
</dbReference>
<organism evidence="7 8">
    <name type="scientific">Paracoccus spongiarum</name>
    <dbReference type="NCBI Taxonomy" id="3064387"/>
    <lineage>
        <taxon>Bacteria</taxon>
        <taxon>Pseudomonadati</taxon>
        <taxon>Pseudomonadota</taxon>
        <taxon>Alphaproteobacteria</taxon>
        <taxon>Rhodobacterales</taxon>
        <taxon>Paracoccaceae</taxon>
        <taxon>Paracoccus</taxon>
    </lineage>
</organism>
<dbReference type="SUPFAM" id="SSF46689">
    <property type="entry name" value="Homeodomain-like"/>
    <property type="match status" value="1"/>
</dbReference>
<keyword evidence="8" id="KW-1185">Reference proteome</keyword>
<evidence type="ECO:0000259" key="5">
    <source>
        <dbReference type="PROSITE" id="PS50045"/>
    </source>
</evidence>
<gene>
    <name evidence="7" type="ORF">Q5Y72_03530</name>
</gene>
<comment type="caution">
    <text evidence="7">The sequence shown here is derived from an EMBL/GenBank/DDBJ whole genome shotgun (WGS) entry which is preliminary data.</text>
</comment>
<evidence type="ECO:0000259" key="6">
    <source>
        <dbReference type="PROSITE" id="PS50110"/>
    </source>
</evidence>
<evidence type="ECO:0000256" key="3">
    <source>
        <dbReference type="ARBA" id="ARBA00023012"/>
    </source>
</evidence>
<evidence type="ECO:0000256" key="1">
    <source>
        <dbReference type="ARBA" id="ARBA00022741"/>
    </source>
</evidence>
<dbReference type="Pfam" id="PF02954">
    <property type="entry name" value="HTH_8"/>
    <property type="match status" value="1"/>
</dbReference>
<dbReference type="Pfam" id="PF00072">
    <property type="entry name" value="Response_reg"/>
    <property type="match status" value="1"/>
</dbReference>
<proteinExistence type="predicted"/>
<dbReference type="InterPro" id="IPR002078">
    <property type="entry name" value="Sigma_54_int"/>
</dbReference>
<sequence>MLEGRLIVLVEDDRIVGASLVQRLTLEGAEVQWHRHMTRALPAIRTPRLPIDAVVCDIRLPDGTGEELFQTLLRTTAPPPFLFITGQADVAQAVRLIRSGAVDYITKPFEMKGFLEKLATILQPRETRGLLEQTGISRQARAVDRQAAEAADRDSPLLILGQHGLGKARLARLIHAASDRRAAPVVTRDAFRDPVDGDELARAADQTGEGTLLIVGIGRLPAEAQDRLSGLLRGAAFRLIGTAGMRLPERVQAGGFRADLHDHLSAHAILVPPLGARPEDAVWLAGRLFDRLNAGRRSGLAAATEEAIRLHDWPGNGREMRARIARGIEAAEGPLILPSDMFPEQAALPDLRPLSDVRDAAERAHIRGALGRTGGQVAEAARLLGISRTTLWEKMQKLGL</sequence>
<dbReference type="PANTHER" id="PTHR32071">
    <property type="entry name" value="TRANSCRIPTIONAL REGULATORY PROTEIN"/>
    <property type="match status" value="1"/>
</dbReference>
<evidence type="ECO:0000313" key="7">
    <source>
        <dbReference type="EMBL" id="MDP5306167.1"/>
    </source>
</evidence>
<dbReference type="Gene3D" id="3.40.50.2300">
    <property type="match status" value="1"/>
</dbReference>
<dbReference type="PROSITE" id="PS50110">
    <property type="entry name" value="RESPONSE_REGULATORY"/>
    <property type="match status" value="1"/>
</dbReference>
<dbReference type="InterPro" id="IPR002197">
    <property type="entry name" value="HTH_Fis"/>
</dbReference>
<name>A0ABT9JAJ2_9RHOB</name>
<feature type="domain" description="Sigma-54 factor interaction" evidence="5">
    <location>
        <begin position="133"/>
        <end position="329"/>
    </location>
</feature>
<dbReference type="SUPFAM" id="SSF52172">
    <property type="entry name" value="CheY-like"/>
    <property type="match status" value="1"/>
</dbReference>
<dbReference type="EMBL" id="JAVAMQ010000002">
    <property type="protein sequence ID" value="MDP5306167.1"/>
    <property type="molecule type" value="Genomic_DNA"/>
</dbReference>
<reference evidence="7 8" key="1">
    <citation type="submission" date="2023-08" db="EMBL/GenBank/DDBJ databases">
        <authorList>
            <person name="Park J.-S."/>
        </authorList>
    </citation>
    <scope>NUCLEOTIDE SEQUENCE [LARGE SCALE GENOMIC DNA]</scope>
    <source>
        <strain evidence="7 8">2205BS29-5</strain>
    </source>
</reference>
<dbReference type="InterPro" id="IPR027417">
    <property type="entry name" value="P-loop_NTPase"/>
</dbReference>